<reference evidence="1 2" key="1">
    <citation type="journal article" date="2018" name="Nat. Ecol. Evol.">
        <title>Pezizomycetes genomes reveal the molecular basis of ectomycorrhizal truffle lifestyle.</title>
        <authorList>
            <person name="Murat C."/>
            <person name="Payen T."/>
            <person name="Noel B."/>
            <person name="Kuo A."/>
            <person name="Morin E."/>
            <person name="Chen J."/>
            <person name="Kohler A."/>
            <person name="Krizsan K."/>
            <person name="Balestrini R."/>
            <person name="Da Silva C."/>
            <person name="Montanini B."/>
            <person name="Hainaut M."/>
            <person name="Levati E."/>
            <person name="Barry K.W."/>
            <person name="Belfiori B."/>
            <person name="Cichocki N."/>
            <person name="Clum A."/>
            <person name="Dockter R.B."/>
            <person name="Fauchery L."/>
            <person name="Guy J."/>
            <person name="Iotti M."/>
            <person name="Le Tacon F."/>
            <person name="Lindquist E.A."/>
            <person name="Lipzen A."/>
            <person name="Malagnac F."/>
            <person name="Mello A."/>
            <person name="Molinier V."/>
            <person name="Miyauchi S."/>
            <person name="Poulain J."/>
            <person name="Riccioni C."/>
            <person name="Rubini A."/>
            <person name="Sitrit Y."/>
            <person name="Splivallo R."/>
            <person name="Traeger S."/>
            <person name="Wang M."/>
            <person name="Zifcakova L."/>
            <person name="Wipf D."/>
            <person name="Zambonelli A."/>
            <person name="Paolocci F."/>
            <person name="Nowrousian M."/>
            <person name="Ottonello S."/>
            <person name="Baldrian P."/>
            <person name="Spatafora J.W."/>
            <person name="Henrissat B."/>
            <person name="Nagy L.G."/>
            <person name="Aury J.M."/>
            <person name="Wincker P."/>
            <person name="Grigoriev I.V."/>
            <person name="Bonfante P."/>
            <person name="Martin F.M."/>
        </authorList>
    </citation>
    <scope>NUCLEOTIDE SEQUENCE [LARGE SCALE GENOMIC DNA]</scope>
    <source>
        <strain evidence="1 2">RN42</strain>
    </source>
</reference>
<sequence length="616" mass="70613">MPLPVNQAPILAAYRKLHETVWGKGLKWAFKNGLIQMIDPYCKPLSVERCAPTEVERNALEFQHRLTSDRPSPDARTMPYVLRFRDLELRFPGKAGDSDVLVREGFYQAYREIGMLDGRKKFARPPAVTFTGNRGSGKSSFLKFCLLVRLLEGRPTAFQDAESMVVLFHHEGVQSIWKESDSTELDRDRQVVALCDALPDERLMLGLNIRHNWGIVATSRPDCQIPGYKKYDLCRRPSVVVRLPIPEHDELYILQYVLEIWGRVFTPVEFTTLCTYFSPNLQQLARYANYLSEGHDFENLVSLVTSDLVDEAKRAIVATTKPANRLSVFLQNENLISTFKSPSIVLERAVTVKGKISHICDVASPVMWAVLARAAVERLWERADAPEGVVDARMVTAAPRFINECWYLFAQLHKGCTARDRRVLRLMLKEPAEWHPPFAPDCLTNLALASKDKWEAYEPVMDRKMTGREGSPLEEEKVRMRLEAMGRALMVRSREGFVAEMVRDVVRMKEEIMTMPIEEARRRTAAFDNHRMEFQRSNLEEKRARGWSWMVASPLWDGEDQEPVVQEPVVIKRKHEGPDDAFPSVPRRDLVLRHLPKKVKLGLEPTSKDTEELSQG</sequence>
<protein>
    <submittedName>
        <fullName evidence="1">Uncharacterized protein</fullName>
    </submittedName>
</protein>
<evidence type="ECO:0000313" key="1">
    <source>
        <dbReference type="EMBL" id="RPA72257.1"/>
    </source>
</evidence>
<dbReference type="AlphaFoldDB" id="A0A3N4HF86"/>
<keyword evidence="2" id="KW-1185">Reference proteome</keyword>
<dbReference type="EMBL" id="ML119869">
    <property type="protein sequence ID" value="RPA72257.1"/>
    <property type="molecule type" value="Genomic_DNA"/>
</dbReference>
<dbReference type="Proteomes" id="UP000275078">
    <property type="component" value="Unassembled WGS sequence"/>
</dbReference>
<accession>A0A3N4HF86</accession>
<proteinExistence type="predicted"/>
<organism evidence="1 2">
    <name type="scientific">Ascobolus immersus RN42</name>
    <dbReference type="NCBI Taxonomy" id="1160509"/>
    <lineage>
        <taxon>Eukaryota</taxon>
        <taxon>Fungi</taxon>
        <taxon>Dikarya</taxon>
        <taxon>Ascomycota</taxon>
        <taxon>Pezizomycotina</taxon>
        <taxon>Pezizomycetes</taxon>
        <taxon>Pezizales</taxon>
        <taxon>Ascobolaceae</taxon>
        <taxon>Ascobolus</taxon>
    </lineage>
</organism>
<evidence type="ECO:0000313" key="2">
    <source>
        <dbReference type="Proteomes" id="UP000275078"/>
    </source>
</evidence>
<gene>
    <name evidence="1" type="ORF">BJ508DRAFT_335202</name>
</gene>
<name>A0A3N4HF86_ASCIM</name>